<dbReference type="PROSITE" id="PS51257">
    <property type="entry name" value="PROKAR_LIPOPROTEIN"/>
    <property type="match status" value="1"/>
</dbReference>
<dbReference type="InterPro" id="IPR007210">
    <property type="entry name" value="ABC_Gly_betaine_transp_sub-bd"/>
</dbReference>
<dbReference type="GO" id="GO:0015226">
    <property type="term" value="F:carnitine transmembrane transporter activity"/>
    <property type="evidence" value="ECO:0007669"/>
    <property type="project" value="TreeGrafter"/>
</dbReference>
<protein>
    <submittedName>
        <fullName evidence="7">Glycine betaine ABC transporter substrate-binding protein</fullName>
    </submittedName>
</protein>
<evidence type="ECO:0000313" key="8">
    <source>
        <dbReference type="Proteomes" id="UP000290649"/>
    </source>
</evidence>
<dbReference type="GO" id="GO:0015871">
    <property type="term" value="P:choline transport"/>
    <property type="evidence" value="ECO:0007669"/>
    <property type="project" value="TreeGrafter"/>
</dbReference>
<dbReference type="GO" id="GO:0031460">
    <property type="term" value="P:glycine betaine transport"/>
    <property type="evidence" value="ECO:0007669"/>
    <property type="project" value="TreeGrafter"/>
</dbReference>
<organism evidence="7 8">
    <name type="scientific">Anaerobacillus alkaliphilus</name>
    <dbReference type="NCBI Taxonomy" id="1548597"/>
    <lineage>
        <taxon>Bacteria</taxon>
        <taxon>Bacillati</taxon>
        <taxon>Bacillota</taxon>
        <taxon>Bacilli</taxon>
        <taxon>Bacillales</taxon>
        <taxon>Bacillaceae</taxon>
        <taxon>Anaerobacillus</taxon>
    </lineage>
</organism>
<dbReference type="GO" id="GO:0005275">
    <property type="term" value="F:amine transmembrane transporter activity"/>
    <property type="evidence" value="ECO:0007669"/>
    <property type="project" value="TreeGrafter"/>
</dbReference>
<dbReference type="GO" id="GO:0043190">
    <property type="term" value="C:ATP-binding cassette (ABC) transporter complex"/>
    <property type="evidence" value="ECO:0007669"/>
    <property type="project" value="InterPro"/>
</dbReference>
<dbReference type="OrthoDB" id="9787902at2"/>
<comment type="caution">
    <text evidence="7">The sequence shown here is derived from an EMBL/GenBank/DDBJ whole genome shotgun (WGS) entry which is preliminary data.</text>
</comment>
<feature type="domain" description="ABC-type glycine betaine transport system substrate-binding" evidence="6">
    <location>
        <begin position="39"/>
        <end position="281"/>
    </location>
</feature>
<gene>
    <name evidence="7" type="ORF">DS745_22025</name>
</gene>
<proteinExistence type="predicted"/>
<dbReference type="Gene3D" id="3.40.190.100">
    <property type="entry name" value="Glycine betaine-binding periplasmic protein, domain 2"/>
    <property type="match status" value="1"/>
</dbReference>
<dbReference type="RefSeq" id="WP_129080372.1">
    <property type="nucleotide sequence ID" value="NZ_QOUX01000047.1"/>
</dbReference>
<keyword evidence="2" id="KW-0813">Transport</keyword>
<comment type="subcellular location">
    <subcellularLocation>
        <location evidence="1">Cell membrane</location>
    </subcellularLocation>
</comment>
<reference evidence="7 8" key="1">
    <citation type="journal article" date="2019" name="Int. J. Syst. Evol. Microbiol.">
        <title>Anaerobacillus alkaliphilus sp. nov., a novel alkaliphilic and moderately halophilic bacterium.</title>
        <authorList>
            <person name="Borsodi A.K."/>
            <person name="Aszalos J.M."/>
            <person name="Bihari P."/>
            <person name="Nagy I."/>
            <person name="Schumann P."/>
            <person name="Sproer C."/>
            <person name="Kovacs A.L."/>
            <person name="Boka K."/>
            <person name="Dobosy P."/>
            <person name="Ovari M."/>
            <person name="Szili-Kovacs T."/>
            <person name="Toth E."/>
        </authorList>
    </citation>
    <scope>NUCLEOTIDE SEQUENCE [LARGE SCALE GENOMIC DNA]</scope>
    <source>
        <strain evidence="7 8">B16-10</strain>
    </source>
</reference>
<dbReference type="SUPFAM" id="SSF53850">
    <property type="entry name" value="Periplasmic binding protein-like II"/>
    <property type="match status" value="1"/>
</dbReference>
<dbReference type="PANTHER" id="PTHR47737:SF1">
    <property type="entry name" value="GLYCINE BETAINE_PROLINE BETAINE TRANSPORT SYSTEM PERMEASE PROTEIN PROW"/>
    <property type="match status" value="1"/>
</dbReference>
<name>A0A4Q0VPX7_9BACI</name>
<dbReference type="Pfam" id="PF04069">
    <property type="entry name" value="OpuAC"/>
    <property type="match status" value="1"/>
</dbReference>
<accession>A0A4Q0VPX7</accession>
<keyword evidence="5" id="KW-0732">Signal</keyword>
<keyword evidence="3" id="KW-1003">Cell membrane</keyword>
<evidence type="ECO:0000256" key="2">
    <source>
        <dbReference type="ARBA" id="ARBA00022448"/>
    </source>
</evidence>
<keyword evidence="4" id="KW-0472">Membrane</keyword>
<evidence type="ECO:0000313" key="7">
    <source>
        <dbReference type="EMBL" id="RXI96395.1"/>
    </source>
</evidence>
<evidence type="ECO:0000259" key="6">
    <source>
        <dbReference type="Pfam" id="PF04069"/>
    </source>
</evidence>
<dbReference type="Proteomes" id="UP000290649">
    <property type="component" value="Unassembled WGS sequence"/>
</dbReference>
<sequence>MRKLSLLFLVTLLAVLVACSNSNEVQNETDLKNSQEDQTITFGLTTWTSTEAPTNIVKLILEEAGYNVEFITVDQPVIFKGIAEKEIDFFMDAWLPHTEAALWATYENELQKVTTSYEQVPLGWVVPDYVEENTIEDLIGNAAKFDNRVVTIAPGAGIVSLSQDVIADYDLSDYQLMTSSEIAMIAELERSIEREQPVIITGWRPHSMFAQFDLKFLEDTRGHFVPDNVFVISYKGIEDAHPTAYNILSNWSIEVADLEEMMLAYEENGTPFEELAKQWIETNRDKVDAMLGN</sequence>
<evidence type="ECO:0000256" key="3">
    <source>
        <dbReference type="ARBA" id="ARBA00022475"/>
    </source>
</evidence>
<dbReference type="Gene3D" id="3.40.190.10">
    <property type="entry name" value="Periplasmic binding protein-like II"/>
    <property type="match status" value="1"/>
</dbReference>
<dbReference type="CDD" id="cd13639">
    <property type="entry name" value="PBP2_OpuAC_like"/>
    <property type="match status" value="1"/>
</dbReference>
<evidence type="ECO:0000256" key="1">
    <source>
        <dbReference type="ARBA" id="ARBA00004236"/>
    </source>
</evidence>
<evidence type="ECO:0000256" key="4">
    <source>
        <dbReference type="ARBA" id="ARBA00023136"/>
    </source>
</evidence>
<feature type="chain" id="PRO_5020431372" evidence="5">
    <location>
        <begin position="28"/>
        <end position="293"/>
    </location>
</feature>
<dbReference type="PANTHER" id="PTHR47737">
    <property type="entry name" value="GLYCINE BETAINE/PROLINE BETAINE TRANSPORT SYSTEM PERMEASE PROTEIN PROW"/>
    <property type="match status" value="1"/>
</dbReference>
<feature type="signal peptide" evidence="5">
    <location>
        <begin position="1"/>
        <end position="27"/>
    </location>
</feature>
<dbReference type="EMBL" id="QOUX01000047">
    <property type="protein sequence ID" value="RXI96395.1"/>
    <property type="molecule type" value="Genomic_DNA"/>
</dbReference>
<dbReference type="AlphaFoldDB" id="A0A4Q0VPX7"/>
<evidence type="ECO:0000256" key="5">
    <source>
        <dbReference type="SAM" id="SignalP"/>
    </source>
</evidence>
<keyword evidence="8" id="KW-1185">Reference proteome</keyword>